<organism evidence="3">
    <name type="scientific">Coccidioides posadasii (strain RMSCC 757 / Silveira)</name>
    <name type="common">Valley fever fungus</name>
    <dbReference type="NCBI Taxonomy" id="443226"/>
    <lineage>
        <taxon>Eukaryota</taxon>
        <taxon>Fungi</taxon>
        <taxon>Dikarya</taxon>
        <taxon>Ascomycota</taxon>
        <taxon>Pezizomycotina</taxon>
        <taxon>Eurotiomycetes</taxon>
        <taxon>Eurotiomycetidae</taxon>
        <taxon>Onygenales</taxon>
        <taxon>Onygenaceae</taxon>
        <taxon>Coccidioides</taxon>
    </lineage>
</organism>
<reference evidence="3" key="1">
    <citation type="journal article" date="2010" name="Genome Res.">
        <title>Population genomic sequencing of Coccidioides fungi reveals recent hybridization and transposon control.</title>
        <authorList>
            <person name="Neafsey D.E."/>
            <person name="Barker B.M."/>
            <person name="Sharpton T.J."/>
            <person name="Stajich J.E."/>
            <person name="Park D.J."/>
            <person name="Whiston E."/>
            <person name="Hung C.-Y."/>
            <person name="McMahan C."/>
            <person name="White J."/>
            <person name="Sykes S."/>
            <person name="Heiman D."/>
            <person name="Young S."/>
            <person name="Zeng Q."/>
            <person name="Abouelleil A."/>
            <person name="Aftuck L."/>
            <person name="Bessette D."/>
            <person name="Brown A."/>
            <person name="FitzGerald M."/>
            <person name="Lui A."/>
            <person name="Macdonald J.P."/>
            <person name="Priest M."/>
            <person name="Orbach M.J."/>
            <person name="Galgiani J.N."/>
            <person name="Kirkland T.N."/>
            <person name="Cole G.T."/>
            <person name="Birren B.W."/>
            <person name="Henn M.R."/>
            <person name="Taylor J.W."/>
            <person name="Rounsley S.D."/>
        </authorList>
    </citation>
    <scope>NUCLEOTIDE SEQUENCE [LARGE SCALE GENOMIC DNA]</scope>
    <source>
        <strain evidence="3">RMSCC 757 / Silveira</strain>
    </source>
</reference>
<dbReference type="VEuPathDB" id="FungiDB:CPSG_08371"/>
<name>E9DEX1_COCPS</name>
<feature type="compositionally biased region" description="Polar residues" evidence="1">
    <location>
        <begin position="45"/>
        <end position="59"/>
    </location>
</feature>
<feature type="region of interest" description="Disordered" evidence="1">
    <location>
        <begin position="41"/>
        <end position="61"/>
    </location>
</feature>
<dbReference type="HOGENOM" id="CLU_2454566_0_0_1"/>
<protein>
    <submittedName>
        <fullName evidence="2">Uncharacterized protein</fullName>
    </submittedName>
</protein>
<sequence>MDPNARTGLRTACRGQTPACDQLHVRYEEPPFDMSRCQIGARPSSEVQQHPGSSNSNWNDVHDYYGAQYGEPILQHQDGSPNGRGWNKI</sequence>
<dbReference type="Proteomes" id="UP000002497">
    <property type="component" value="Unassembled WGS sequence"/>
</dbReference>
<accession>E9DEX1</accession>
<dbReference type="EMBL" id="GL636502">
    <property type="protein sequence ID" value="EFW15183.1"/>
    <property type="molecule type" value="Genomic_DNA"/>
</dbReference>
<evidence type="ECO:0000256" key="1">
    <source>
        <dbReference type="SAM" id="MobiDB-lite"/>
    </source>
</evidence>
<keyword evidence="3" id="KW-1185">Reference proteome</keyword>
<reference evidence="3" key="2">
    <citation type="submission" date="2010-03" db="EMBL/GenBank/DDBJ databases">
        <title>The genome sequence of Coccidioides posadasii strain Silveira.</title>
        <authorList>
            <consortium name="The Broad Institute Genome Sequencing Center for Infectious Disease"/>
            <person name="Neafsey D."/>
            <person name="Orbach M."/>
            <person name="Henn M.R."/>
            <person name="Cole G.T."/>
            <person name="Galgiani J."/>
            <person name="Gardner M.J."/>
            <person name="Kirkland T.N."/>
            <person name="Taylor J.W."/>
            <person name="Young S.K."/>
            <person name="Zeng Q."/>
            <person name="Koehrsen M."/>
            <person name="Alvarado L."/>
            <person name="Berlin A."/>
            <person name="Borenstein D."/>
            <person name="Chapman S.B."/>
            <person name="Chen Z."/>
            <person name="Engels R."/>
            <person name="Freedman E."/>
            <person name="Gellesch M."/>
            <person name="Goldberg J."/>
            <person name="Griggs A."/>
            <person name="Gujja S."/>
            <person name="Heilman E."/>
            <person name="Heiman D."/>
            <person name="Howarth C."/>
            <person name="Jen D."/>
            <person name="Larson L."/>
            <person name="Mehta T."/>
            <person name="Neiman D."/>
            <person name="Park D."/>
            <person name="Pearson M."/>
            <person name="Richards J."/>
            <person name="Roberts A."/>
            <person name="Saif S."/>
            <person name="Shea T."/>
            <person name="Shenoy N."/>
            <person name="Sisk P."/>
            <person name="Stolte C."/>
            <person name="Sykes S."/>
            <person name="Walk T."/>
            <person name="White J."/>
            <person name="Yandava C."/>
            <person name="Haas B."/>
            <person name="Nusbaum C."/>
            <person name="Birren B."/>
        </authorList>
    </citation>
    <scope>NUCLEOTIDE SEQUENCE [LARGE SCALE GENOMIC DNA]</scope>
    <source>
        <strain evidence="3">RMSCC 757 / Silveira</strain>
    </source>
</reference>
<gene>
    <name evidence="2" type="ORF">CPSG_08371</name>
</gene>
<dbReference type="AlphaFoldDB" id="E9DEX1"/>
<evidence type="ECO:0000313" key="3">
    <source>
        <dbReference type="Proteomes" id="UP000002497"/>
    </source>
</evidence>
<proteinExistence type="predicted"/>
<evidence type="ECO:0000313" key="2">
    <source>
        <dbReference type="EMBL" id="EFW15183.1"/>
    </source>
</evidence>